<keyword evidence="4 7" id="KW-0808">Transferase</keyword>
<dbReference type="CDD" id="cd11644">
    <property type="entry name" value="Precorrin-6Y-MT"/>
    <property type="match status" value="1"/>
</dbReference>
<dbReference type="Proteomes" id="UP000295064">
    <property type="component" value="Unassembled WGS sequence"/>
</dbReference>
<dbReference type="Gene3D" id="3.30.950.10">
    <property type="entry name" value="Methyltransferase, Cobalt-precorrin-4 Transmethylase, Domain 2"/>
    <property type="match status" value="1"/>
</dbReference>
<accession>A0A4R6LU03</accession>
<protein>
    <submittedName>
        <fullName evidence="7">Precorrin-6Y C5,15-methyltransferase (Decarboxylating)</fullName>
    </submittedName>
</protein>
<proteinExistence type="predicted"/>
<name>A0A4R6LU03_9FIRM</name>
<keyword evidence="5" id="KW-0949">S-adenosyl-L-methionine</keyword>
<dbReference type="InterPro" id="IPR035996">
    <property type="entry name" value="4pyrrol_Methylase_sf"/>
</dbReference>
<evidence type="ECO:0000313" key="7">
    <source>
        <dbReference type="EMBL" id="TDO92178.1"/>
    </source>
</evidence>
<dbReference type="Pfam" id="PF00590">
    <property type="entry name" value="TP_methylase"/>
    <property type="match status" value="1"/>
</dbReference>
<evidence type="ECO:0000256" key="5">
    <source>
        <dbReference type="ARBA" id="ARBA00022691"/>
    </source>
</evidence>
<feature type="domain" description="Tetrapyrrole methylase" evidence="6">
    <location>
        <begin position="3"/>
        <end position="192"/>
    </location>
</feature>
<evidence type="ECO:0000259" key="6">
    <source>
        <dbReference type="Pfam" id="PF00590"/>
    </source>
</evidence>
<dbReference type="InterPro" id="IPR000878">
    <property type="entry name" value="4pyrrol_Mease"/>
</dbReference>
<comment type="caution">
    <text evidence="7">The sequence shown here is derived from an EMBL/GenBank/DDBJ whole genome shotgun (WGS) entry which is preliminary data.</text>
</comment>
<dbReference type="PANTHER" id="PTHR43182:SF1">
    <property type="entry name" value="COBALT-PRECORRIN-7 C(5)-METHYLTRANSFERASE"/>
    <property type="match status" value="1"/>
</dbReference>
<sequence>MNKVYVLGIGPGSRDYLLNKTEKIIEKMDVLIGGSRALETFAEQKAKKIKITLPLSEIKNYILDNYQQQKIAVLVSGDPGLYSLLNYLKREIEADILEVIPGISSLQLAASRIQISWNDMRITSLHGKDNKEELVDLLKKESKVGFFTDNKFPPAKIADYLLKNNIEDKTVCVFEDLSYPEEKITVGSAEQIKKLSFSKLTVMIILGRGEIDFKQRGDLDERMGS</sequence>
<dbReference type="InterPro" id="IPR050714">
    <property type="entry name" value="Cobalamin_biosynth_MTase"/>
</dbReference>
<dbReference type="GO" id="GO:0009236">
    <property type="term" value="P:cobalamin biosynthetic process"/>
    <property type="evidence" value="ECO:0007669"/>
    <property type="project" value="UniProtKB-UniPathway"/>
</dbReference>
<organism evidence="7 8">
    <name type="scientific">Halanaerobium saccharolyticum</name>
    <dbReference type="NCBI Taxonomy" id="43595"/>
    <lineage>
        <taxon>Bacteria</taxon>
        <taxon>Bacillati</taxon>
        <taxon>Bacillota</taxon>
        <taxon>Clostridia</taxon>
        <taxon>Halanaerobiales</taxon>
        <taxon>Halanaerobiaceae</taxon>
        <taxon>Halanaerobium</taxon>
    </lineage>
</organism>
<dbReference type="PANTHER" id="PTHR43182">
    <property type="entry name" value="COBALT-PRECORRIN-6B C(15)-METHYLTRANSFERASE (DECARBOXYLATING)"/>
    <property type="match status" value="1"/>
</dbReference>
<evidence type="ECO:0000256" key="4">
    <source>
        <dbReference type="ARBA" id="ARBA00022679"/>
    </source>
</evidence>
<evidence type="ECO:0000256" key="1">
    <source>
        <dbReference type="ARBA" id="ARBA00004953"/>
    </source>
</evidence>
<evidence type="ECO:0000313" key="8">
    <source>
        <dbReference type="Proteomes" id="UP000295064"/>
    </source>
</evidence>
<keyword evidence="3 7" id="KW-0489">Methyltransferase</keyword>
<dbReference type="InterPro" id="IPR014777">
    <property type="entry name" value="4pyrrole_Mease_sub1"/>
</dbReference>
<dbReference type="RefSeq" id="WP_133514690.1">
    <property type="nucleotide sequence ID" value="NZ_SNWX01000007.1"/>
</dbReference>
<comment type="pathway">
    <text evidence="1">Cofactor biosynthesis; adenosylcobalamin biosynthesis.</text>
</comment>
<dbReference type="AlphaFoldDB" id="A0A4R6LU03"/>
<dbReference type="UniPathway" id="UPA00148"/>
<dbReference type="EMBL" id="SNWX01000007">
    <property type="protein sequence ID" value="TDO92178.1"/>
    <property type="molecule type" value="Genomic_DNA"/>
</dbReference>
<dbReference type="NCBIfam" id="TIGR02467">
    <property type="entry name" value="CbiE"/>
    <property type="match status" value="1"/>
</dbReference>
<gene>
    <name evidence="7" type="ORF">DFR79_10786</name>
</gene>
<dbReference type="InterPro" id="IPR014776">
    <property type="entry name" value="4pyrrole_Mease_sub2"/>
</dbReference>
<evidence type="ECO:0000256" key="2">
    <source>
        <dbReference type="ARBA" id="ARBA00022573"/>
    </source>
</evidence>
<keyword evidence="2" id="KW-0169">Cobalamin biosynthesis</keyword>
<dbReference type="GO" id="GO:0032259">
    <property type="term" value="P:methylation"/>
    <property type="evidence" value="ECO:0007669"/>
    <property type="project" value="UniProtKB-KW"/>
</dbReference>
<dbReference type="InterPro" id="IPR012818">
    <property type="entry name" value="CbiE"/>
</dbReference>
<dbReference type="GO" id="GO:0008276">
    <property type="term" value="F:protein methyltransferase activity"/>
    <property type="evidence" value="ECO:0007669"/>
    <property type="project" value="InterPro"/>
</dbReference>
<dbReference type="SUPFAM" id="SSF53790">
    <property type="entry name" value="Tetrapyrrole methylase"/>
    <property type="match status" value="1"/>
</dbReference>
<reference evidence="7 8" key="1">
    <citation type="submission" date="2019-03" db="EMBL/GenBank/DDBJ databases">
        <title>Subsurface microbial communities from deep shales in Ohio and West Virginia, USA.</title>
        <authorList>
            <person name="Wrighton K."/>
        </authorList>
    </citation>
    <scope>NUCLEOTIDE SEQUENCE [LARGE SCALE GENOMIC DNA]</scope>
    <source>
        <strain evidence="7 8">MA284_T2</strain>
    </source>
</reference>
<dbReference type="Gene3D" id="3.40.1010.10">
    <property type="entry name" value="Cobalt-precorrin-4 Transmethylase, Domain 1"/>
    <property type="match status" value="1"/>
</dbReference>
<evidence type="ECO:0000256" key="3">
    <source>
        <dbReference type="ARBA" id="ARBA00022603"/>
    </source>
</evidence>
<dbReference type="OrthoDB" id="9780707at2"/>